<name>A0A9X3KKU3_9HYPH</name>
<dbReference type="EMBL" id="JAPZLR010000002">
    <property type="protein sequence ID" value="MCZ7936648.1"/>
    <property type="molecule type" value="Genomic_DNA"/>
</dbReference>
<feature type="transmembrane region" description="Helical" evidence="1">
    <location>
        <begin position="7"/>
        <end position="31"/>
    </location>
</feature>
<keyword evidence="1" id="KW-0812">Transmembrane</keyword>
<evidence type="ECO:0000313" key="3">
    <source>
        <dbReference type="Proteomes" id="UP001151018"/>
    </source>
</evidence>
<gene>
    <name evidence="2" type="ORF">O9X88_03755</name>
</gene>
<sequence length="78" mass="8404">MFFTKCAAFVAIMGVIGAAGQIYIGFGYAQMSIEQQVAAGVSSAKHFDRGAYMLLFSFALGTLVEISFNIRNLARKVS</sequence>
<dbReference type="Proteomes" id="UP001151018">
    <property type="component" value="Unassembled WGS sequence"/>
</dbReference>
<reference evidence="2" key="1">
    <citation type="submission" date="2022-12" db="EMBL/GenBank/DDBJ databases">
        <title>Draft genome sequences of 22 rhizogenic Agrobacterium biovar 1 strains, the causative agent of hairy root disease.</title>
        <authorList>
            <person name="Kim N."/>
            <person name="Vargas P."/>
            <person name="Rediers H."/>
        </authorList>
    </citation>
    <scope>NUCLEOTIDE SEQUENCE</scope>
    <source>
        <strain evidence="2">ST15.13.006</strain>
    </source>
</reference>
<proteinExistence type="predicted"/>
<feature type="transmembrane region" description="Helical" evidence="1">
    <location>
        <begin position="51"/>
        <end position="70"/>
    </location>
</feature>
<dbReference type="AlphaFoldDB" id="A0A9X3KKU3"/>
<dbReference type="RefSeq" id="WP_111789653.1">
    <property type="nucleotide sequence ID" value="NZ_JAPZLR010000002.1"/>
</dbReference>
<evidence type="ECO:0000256" key="1">
    <source>
        <dbReference type="SAM" id="Phobius"/>
    </source>
</evidence>
<protein>
    <submittedName>
        <fullName evidence="2">Uncharacterized protein</fullName>
    </submittedName>
</protein>
<evidence type="ECO:0000313" key="2">
    <source>
        <dbReference type="EMBL" id="MCZ7936648.1"/>
    </source>
</evidence>
<accession>A0A9X3KKU3</accession>
<organism evidence="2 3">
    <name type="scientific">Agrobacterium salinitolerans</name>
    <dbReference type="NCBI Taxonomy" id="1183413"/>
    <lineage>
        <taxon>Bacteria</taxon>
        <taxon>Pseudomonadati</taxon>
        <taxon>Pseudomonadota</taxon>
        <taxon>Alphaproteobacteria</taxon>
        <taxon>Hyphomicrobiales</taxon>
        <taxon>Rhizobiaceae</taxon>
        <taxon>Rhizobium/Agrobacterium group</taxon>
        <taxon>Agrobacterium</taxon>
    </lineage>
</organism>
<keyword evidence="1" id="KW-0472">Membrane</keyword>
<keyword evidence="1" id="KW-1133">Transmembrane helix</keyword>
<comment type="caution">
    <text evidence="2">The sequence shown here is derived from an EMBL/GenBank/DDBJ whole genome shotgun (WGS) entry which is preliminary data.</text>
</comment>